<dbReference type="Proteomes" id="UP000027138">
    <property type="component" value="Unassembled WGS sequence"/>
</dbReference>
<evidence type="ECO:0000313" key="2">
    <source>
        <dbReference type="EMBL" id="KDP29521.1"/>
    </source>
</evidence>
<reference evidence="2 3" key="1">
    <citation type="journal article" date="2014" name="PLoS ONE">
        <title>Global Analysis of Gene Expression Profiles in Physic Nut (Jatropha curcas L.) Seedlings Exposed to Salt Stress.</title>
        <authorList>
            <person name="Zhang L."/>
            <person name="Zhang C."/>
            <person name="Wu P."/>
            <person name="Chen Y."/>
            <person name="Li M."/>
            <person name="Jiang H."/>
            <person name="Wu G."/>
        </authorList>
    </citation>
    <scope>NUCLEOTIDE SEQUENCE [LARGE SCALE GENOMIC DNA]</scope>
    <source>
        <strain evidence="3">cv. GZQX0401</strain>
        <tissue evidence="2">Young leaves</tissue>
    </source>
</reference>
<feature type="region of interest" description="Disordered" evidence="1">
    <location>
        <begin position="1"/>
        <end position="26"/>
    </location>
</feature>
<dbReference type="EMBL" id="KK914743">
    <property type="protein sequence ID" value="KDP29521.1"/>
    <property type="molecule type" value="Genomic_DNA"/>
</dbReference>
<protein>
    <submittedName>
        <fullName evidence="2">Uncharacterized protein</fullName>
    </submittedName>
</protein>
<dbReference type="AlphaFoldDB" id="A0A067JZW8"/>
<accession>A0A067JZW8</accession>
<proteinExistence type="predicted"/>
<name>A0A067JZW8_JATCU</name>
<feature type="compositionally biased region" description="Polar residues" evidence="1">
    <location>
        <begin position="97"/>
        <end position="118"/>
    </location>
</feature>
<keyword evidence="3" id="KW-1185">Reference proteome</keyword>
<gene>
    <name evidence="2" type="ORF">JCGZ_19234</name>
</gene>
<evidence type="ECO:0000256" key="1">
    <source>
        <dbReference type="SAM" id="MobiDB-lite"/>
    </source>
</evidence>
<organism evidence="2 3">
    <name type="scientific">Jatropha curcas</name>
    <name type="common">Barbados nut</name>
    <dbReference type="NCBI Taxonomy" id="180498"/>
    <lineage>
        <taxon>Eukaryota</taxon>
        <taxon>Viridiplantae</taxon>
        <taxon>Streptophyta</taxon>
        <taxon>Embryophyta</taxon>
        <taxon>Tracheophyta</taxon>
        <taxon>Spermatophyta</taxon>
        <taxon>Magnoliopsida</taxon>
        <taxon>eudicotyledons</taxon>
        <taxon>Gunneridae</taxon>
        <taxon>Pentapetalae</taxon>
        <taxon>rosids</taxon>
        <taxon>fabids</taxon>
        <taxon>Malpighiales</taxon>
        <taxon>Euphorbiaceae</taxon>
        <taxon>Crotonoideae</taxon>
        <taxon>Jatropheae</taxon>
        <taxon>Jatropha</taxon>
    </lineage>
</organism>
<feature type="region of interest" description="Disordered" evidence="1">
    <location>
        <begin position="76"/>
        <end position="147"/>
    </location>
</feature>
<evidence type="ECO:0000313" key="3">
    <source>
        <dbReference type="Proteomes" id="UP000027138"/>
    </source>
</evidence>
<sequence length="147" mass="16006">MSDPSPAVKAQPSLLESNRYKDRQQATNITWNGPILYPERHSVAHLELIPRPSTASKQVQAESDINVHGVGVPTHALGTFENHQQPPDSSPMDVFHLSSTSGSGNSMLVPESNFSTDHSMVPPSVEDDGTLNYSTPEEDGKDPYLID</sequence>